<feature type="region of interest" description="Disordered" evidence="1">
    <location>
        <begin position="26"/>
        <end position="45"/>
    </location>
</feature>
<dbReference type="Proteomes" id="UP000011873">
    <property type="component" value="Unassembled WGS sequence"/>
</dbReference>
<comment type="caution">
    <text evidence="2">The sequence shown here is derived from an EMBL/GenBank/DDBJ whole genome shotgun (WGS) entry which is preliminary data.</text>
</comment>
<organism evidence="2 3">
    <name type="scientific">Leptospira borgpetersenii serovar Hardjo-bovis str. Sponselee</name>
    <dbReference type="NCBI Taxonomy" id="1303729"/>
    <lineage>
        <taxon>Bacteria</taxon>
        <taxon>Pseudomonadati</taxon>
        <taxon>Spirochaetota</taxon>
        <taxon>Spirochaetia</taxon>
        <taxon>Leptospirales</taxon>
        <taxon>Leptospiraceae</taxon>
        <taxon>Leptospira</taxon>
    </lineage>
</organism>
<evidence type="ECO:0000256" key="1">
    <source>
        <dbReference type="SAM" id="MobiDB-lite"/>
    </source>
</evidence>
<accession>M6BDG6</accession>
<name>M6BDG6_LEPBO</name>
<dbReference type="AlphaFoldDB" id="M6BDG6"/>
<dbReference type="EMBL" id="ANMU01000180">
    <property type="protein sequence ID" value="EMJ77559.1"/>
    <property type="molecule type" value="Genomic_DNA"/>
</dbReference>
<reference evidence="2 3" key="1">
    <citation type="submission" date="2013-01" db="EMBL/GenBank/DDBJ databases">
        <authorList>
            <person name="Harkins D.M."/>
            <person name="Durkin A.S."/>
            <person name="Brinkac L.M."/>
            <person name="Haft D.H."/>
            <person name="Selengut J.D."/>
            <person name="Sanka R."/>
            <person name="DePew J."/>
            <person name="Purushe J."/>
            <person name="Galloway R.L."/>
            <person name="Vinetz J.M."/>
            <person name="Sutton G.G."/>
            <person name="Nierman W.C."/>
            <person name="Fouts D.E."/>
        </authorList>
    </citation>
    <scope>NUCLEOTIDE SEQUENCE [LARGE SCALE GENOMIC DNA]</scope>
    <source>
        <strain evidence="2 3">Sponselee CDC</strain>
    </source>
</reference>
<evidence type="ECO:0000313" key="3">
    <source>
        <dbReference type="Proteomes" id="UP000011873"/>
    </source>
</evidence>
<dbReference type="RefSeq" id="WP_020780759.1">
    <property type="nucleotide sequence ID" value="NZ_ANMU01000180.1"/>
</dbReference>
<dbReference type="PATRIC" id="fig|1218567.3.peg.4260"/>
<sequence>MKQFKFLVLLILLGFLNVSILAQSQNPKYDSNSKDDSSPEWTARW</sequence>
<evidence type="ECO:0000313" key="2">
    <source>
        <dbReference type="EMBL" id="EMJ77559.1"/>
    </source>
</evidence>
<proteinExistence type="predicted"/>
<protein>
    <submittedName>
        <fullName evidence="2">Uncharacterized protein</fullName>
    </submittedName>
</protein>
<gene>
    <name evidence="2" type="ORF">LEP1GSC016_3932</name>
</gene>